<accession>A0A161Y9E2</accession>
<protein>
    <submittedName>
        <fullName evidence="3">Fungal transcriptional regulatory protein</fullName>
    </submittedName>
</protein>
<dbReference type="EMBL" id="LFIW01000497">
    <property type="protein sequence ID" value="KZL86212.1"/>
    <property type="molecule type" value="Genomic_DNA"/>
</dbReference>
<comment type="caution">
    <text evidence="3">The sequence shown here is derived from an EMBL/GenBank/DDBJ whole genome shotgun (WGS) entry which is preliminary data.</text>
</comment>
<proteinExistence type="predicted"/>
<gene>
    <name evidence="3" type="ORF">CI238_03751</name>
</gene>
<dbReference type="Pfam" id="PF11951">
    <property type="entry name" value="Fungal_trans_2"/>
    <property type="match status" value="1"/>
</dbReference>
<keyword evidence="1" id="KW-0539">Nucleus</keyword>
<dbReference type="AlphaFoldDB" id="A0A161Y9E2"/>
<sequence length="290" mass="31772">MRRRHHVKRPAQKSHDVSTTKAHTRHLKDGVAATGHLRGRTVPTRPSLWLLDGPIPSGYSSADMAPQSLIPSELDSFITQAALPPPIIAPTTSDCYSLGSAAISMDYHRQNLAGLMVWLDSKGNDYRRKVVPLAANQPAIGLAIMAFALQHCALASPDVSIMTVAEDARNKCLQLIQWRAQNMTANLIAGCDSDQHDDMLDAEWMLPPLLIMTNYENARCLSHVADGHRQAACTIVKILKNASWNTTHDLFDFLLKQLAIDNILAATTSFNPTLIKNALTSAPGSNHQLF</sequence>
<feature type="region of interest" description="Disordered" evidence="2">
    <location>
        <begin position="1"/>
        <end position="24"/>
    </location>
</feature>
<reference evidence="3 4" key="1">
    <citation type="submission" date="2015-06" db="EMBL/GenBank/DDBJ databases">
        <title>Survival trade-offs in plant roots during colonization by closely related pathogenic and mutualistic fungi.</title>
        <authorList>
            <person name="Hacquard S."/>
            <person name="Kracher B."/>
            <person name="Hiruma K."/>
            <person name="Weinman A."/>
            <person name="Muench P."/>
            <person name="Garrido Oter R."/>
            <person name="Ver Loren van Themaat E."/>
            <person name="Dallerey J.-F."/>
            <person name="Damm U."/>
            <person name="Henrissat B."/>
            <person name="Lespinet O."/>
            <person name="Thon M."/>
            <person name="Kemen E."/>
            <person name="McHardy A.C."/>
            <person name="Schulze-Lefert P."/>
            <person name="O'Connell R.J."/>
        </authorList>
    </citation>
    <scope>NUCLEOTIDE SEQUENCE [LARGE SCALE GENOMIC DNA]</scope>
    <source>
        <strain evidence="3 4">MAFF 238704</strain>
    </source>
</reference>
<keyword evidence="4" id="KW-1185">Reference proteome</keyword>
<evidence type="ECO:0000256" key="1">
    <source>
        <dbReference type="ARBA" id="ARBA00023242"/>
    </source>
</evidence>
<feature type="compositionally biased region" description="Basic residues" evidence="2">
    <location>
        <begin position="1"/>
        <end position="12"/>
    </location>
</feature>
<evidence type="ECO:0000313" key="3">
    <source>
        <dbReference type="EMBL" id="KZL86212.1"/>
    </source>
</evidence>
<evidence type="ECO:0000313" key="4">
    <source>
        <dbReference type="Proteomes" id="UP000076584"/>
    </source>
</evidence>
<organism evidence="3 4">
    <name type="scientific">Colletotrichum incanum</name>
    <name type="common">Soybean anthracnose fungus</name>
    <dbReference type="NCBI Taxonomy" id="1573173"/>
    <lineage>
        <taxon>Eukaryota</taxon>
        <taxon>Fungi</taxon>
        <taxon>Dikarya</taxon>
        <taxon>Ascomycota</taxon>
        <taxon>Pezizomycotina</taxon>
        <taxon>Sordariomycetes</taxon>
        <taxon>Hypocreomycetidae</taxon>
        <taxon>Glomerellales</taxon>
        <taxon>Glomerellaceae</taxon>
        <taxon>Colletotrichum</taxon>
        <taxon>Colletotrichum spaethianum species complex</taxon>
    </lineage>
</organism>
<evidence type="ECO:0000256" key="2">
    <source>
        <dbReference type="SAM" id="MobiDB-lite"/>
    </source>
</evidence>
<name>A0A161Y9E2_COLIC</name>
<dbReference type="InterPro" id="IPR021858">
    <property type="entry name" value="Fun_TF"/>
</dbReference>
<dbReference type="Proteomes" id="UP000076584">
    <property type="component" value="Unassembled WGS sequence"/>
</dbReference>
<dbReference type="STRING" id="1573173.A0A161Y9E2"/>